<dbReference type="GO" id="GO:0005829">
    <property type="term" value="C:cytosol"/>
    <property type="evidence" value="ECO:0007669"/>
    <property type="project" value="TreeGrafter"/>
</dbReference>
<reference evidence="10 11" key="1">
    <citation type="submission" date="2019-07" db="EMBL/GenBank/DDBJ databases">
        <title>Annotation for the trematode Paragonimus westermani.</title>
        <authorList>
            <person name="Choi Y.-J."/>
        </authorList>
    </citation>
    <scope>NUCLEOTIDE SEQUENCE [LARGE SCALE GENOMIC DNA]</scope>
    <source>
        <strain evidence="10">180907_Pwestermani</strain>
    </source>
</reference>
<dbReference type="InterPro" id="IPR014729">
    <property type="entry name" value="Rossmann-like_a/b/a_fold"/>
</dbReference>
<dbReference type="GO" id="GO:0004825">
    <property type="term" value="F:methionine-tRNA ligase activity"/>
    <property type="evidence" value="ECO:0007669"/>
    <property type="project" value="InterPro"/>
</dbReference>
<keyword evidence="7" id="KW-0472">Membrane</keyword>
<name>A0A8T0D7A3_9TREM</name>
<sequence length="254" mass="28466">MNYEGTKFSKSRGIGVFGDDAMKSGIHSNVWRFYLLYRRPETQDSAFVWDDFVLVNNCELLNNLGNFVNRALVFVSRFFDGKIPSMEDLQSNDVEFLAQVNHLIESYISHLEACRLREGLRDVLAIARLGNGYLQASQPWVTVKSEETKSRAGVVVGVAANVACVLGLLLYPYMPSIGQQIWHEQCNVPMTALSLLPLLRQDCRLPQLLARGHTIGKPTPLFCKIDTIEASRLSKLFSGGRSEDRKSPLNEPGD</sequence>
<dbReference type="EMBL" id="JTDF01019469">
    <property type="protein sequence ID" value="KAF8562531.1"/>
    <property type="molecule type" value="Genomic_DNA"/>
</dbReference>
<comment type="caution">
    <text evidence="10">The sequence shown here is derived from an EMBL/GenBank/DDBJ whole genome shotgun (WGS) entry which is preliminary data.</text>
</comment>
<dbReference type="InterPro" id="IPR009080">
    <property type="entry name" value="tRNAsynth_Ia_anticodon-bd"/>
</dbReference>
<dbReference type="GO" id="GO:0017101">
    <property type="term" value="C:aminoacyl-tRNA synthetase multienzyme complex"/>
    <property type="evidence" value="ECO:0007669"/>
    <property type="project" value="TreeGrafter"/>
</dbReference>
<evidence type="ECO:0000256" key="7">
    <source>
        <dbReference type="SAM" id="Phobius"/>
    </source>
</evidence>
<evidence type="ECO:0000256" key="2">
    <source>
        <dbReference type="ARBA" id="ARBA00022741"/>
    </source>
</evidence>
<dbReference type="AlphaFoldDB" id="A0A8T0D7A3"/>
<keyword evidence="3 6" id="KW-0067">ATP-binding</keyword>
<dbReference type="OrthoDB" id="5844513at2759"/>
<feature type="domain" description="Methionyl-tRNA synthetase anticodon-binding" evidence="9">
    <location>
        <begin position="83"/>
        <end position="241"/>
    </location>
</feature>
<evidence type="ECO:0000256" key="1">
    <source>
        <dbReference type="ARBA" id="ARBA00022598"/>
    </source>
</evidence>
<evidence type="ECO:0000256" key="5">
    <source>
        <dbReference type="ARBA" id="ARBA00023146"/>
    </source>
</evidence>
<evidence type="ECO:0000256" key="6">
    <source>
        <dbReference type="RuleBase" id="RU363039"/>
    </source>
</evidence>
<gene>
    <name evidence="10" type="ORF">P879_11327</name>
</gene>
<dbReference type="Gene3D" id="3.40.50.620">
    <property type="entry name" value="HUPs"/>
    <property type="match status" value="1"/>
</dbReference>
<keyword evidence="4 6" id="KW-0648">Protein biosynthesis</keyword>
<evidence type="ECO:0000259" key="9">
    <source>
        <dbReference type="Pfam" id="PF19303"/>
    </source>
</evidence>
<keyword evidence="1 6" id="KW-0436">Ligase</keyword>
<evidence type="ECO:0008006" key="12">
    <source>
        <dbReference type="Google" id="ProtNLM"/>
    </source>
</evidence>
<evidence type="ECO:0000256" key="3">
    <source>
        <dbReference type="ARBA" id="ARBA00022840"/>
    </source>
</evidence>
<keyword evidence="7" id="KW-1133">Transmembrane helix</keyword>
<dbReference type="InterPro" id="IPR023458">
    <property type="entry name" value="Met-tRNA_ligase_1"/>
</dbReference>
<dbReference type="InterPro" id="IPR041872">
    <property type="entry name" value="Anticodon_Met"/>
</dbReference>
<evidence type="ECO:0000259" key="8">
    <source>
        <dbReference type="Pfam" id="PF09334"/>
    </source>
</evidence>
<comment type="similarity">
    <text evidence="6">Belongs to the class-I aminoacyl-tRNA synthetase family.</text>
</comment>
<dbReference type="CDD" id="cd07957">
    <property type="entry name" value="Anticodon_Ia_Met"/>
    <property type="match status" value="1"/>
</dbReference>
<keyword evidence="2 6" id="KW-0547">Nucleotide-binding</keyword>
<dbReference type="PANTHER" id="PTHR45765:SF1">
    <property type="entry name" value="METHIONINE--TRNA LIGASE, CYTOPLASMIC"/>
    <property type="match status" value="1"/>
</dbReference>
<dbReference type="PANTHER" id="PTHR45765">
    <property type="entry name" value="METHIONINE--TRNA LIGASE"/>
    <property type="match status" value="1"/>
</dbReference>
<feature type="domain" description="Methionyl/Leucyl tRNA synthetase" evidence="8">
    <location>
        <begin position="1"/>
        <end position="71"/>
    </location>
</feature>
<dbReference type="GO" id="GO:0006431">
    <property type="term" value="P:methionyl-tRNA aminoacylation"/>
    <property type="evidence" value="ECO:0007669"/>
    <property type="project" value="TreeGrafter"/>
</dbReference>
<dbReference type="GO" id="GO:0005524">
    <property type="term" value="F:ATP binding"/>
    <property type="evidence" value="ECO:0007669"/>
    <property type="project" value="UniProtKB-KW"/>
</dbReference>
<evidence type="ECO:0000256" key="4">
    <source>
        <dbReference type="ARBA" id="ARBA00022917"/>
    </source>
</evidence>
<keyword evidence="7" id="KW-0812">Transmembrane</keyword>
<evidence type="ECO:0000313" key="10">
    <source>
        <dbReference type="EMBL" id="KAF8562531.1"/>
    </source>
</evidence>
<dbReference type="Pfam" id="PF09334">
    <property type="entry name" value="tRNA-synt_1g"/>
    <property type="match status" value="1"/>
</dbReference>
<dbReference type="Proteomes" id="UP000699462">
    <property type="component" value="Unassembled WGS sequence"/>
</dbReference>
<dbReference type="Pfam" id="PF19303">
    <property type="entry name" value="Anticodon_3"/>
    <property type="match status" value="1"/>
</dbReference>
<evidence type="ECO:0000313" key="11">
    <source>
        <dbReference type="Proteomes" id="UP000699462"/>
    </source>
</evidence>
<dbReference type="SUPFAM" id="SSF47323">
    <property type="entry name" value="Anticodon-binding domain of a subclass of class I aminoacyl-tRNA synthetases"/>
    <property type="match status" value="1"/>
</dbReference>
<protein>
    <recommendedName>
        <fullName evidence="12">Methionyl-tRNA synthetase</fullName>
    </recommendedName>
</protein>
<dbReference type="InterPro" id="IPR015413">
    <property type="entry name" value="Methionyl/Leucyl_tRNA_Synth"/>
</dbReference>
<keyword evidence="11" id="KW-1185">Reference proteome</keyword>
<feature type="transmembrane region" description="Helical" evidence="7">
    <location>
        <begin position="154"/>
        <end position="174"/>
    </location>
</feature>
<keyword evidence="5 6" id="KW-0030">Aminoacyl-tRNA synthetase</keyword>
<organism evidence="10 11">
    <name type="scientific">Paragonimus westermani</name>
    <dbReference type="NCBI Taxonomy" id="34504"/>
    <lineage>
        <taxon>Eukaryota</taxon>
        <taxon>Metazoa</taxon>
        <taxon>Spiralia</taxon>
        <taxon>Lophotrochozoa</taxon>
        <taxon>Platyhelminthes</taxon>
        <taxon>Trematoda</taxon>
        <taxon>Digenea</taxon>
        <taxon>Plagiorchiida</taxon>
        <taxon>Troglotremata</taxon>
        <taxon>Troglotrematidae</taxon>
        <taxon>Paragonimus</taxon>
    </lineage>
</organism>
<proteinExistence type="inferred from homology"/>
<dbReference type="SUPFAM" id="SSF52374">
    <property type="entry name" value="Nucleotidylyl transferase"/>
    <property type="match status" value="1"/>
</dbReference>
<accession>A0A8T0D7A3</accession>
<dbReference type="Gene3D" id="1.10.730.10">
    <property type="entry name" value="Isoleucyl-tRNA Synthetase, Domain 1"/>
    <property type="match status" value="1"/>
</dbReference>